<dbReference type="SUPFAM" id="SSF48403">
    <property type="entry name" value="Ankyrin repeat"/>
    <property type="match status" value="2"/>
</dbReference>
<dbReference type="GO" id="GO:0005737">
    <property type="term" value="C:cytoplasm"/>
    <property type="evidence" value="ECO:0007669"/>
    <property type="project" value="TreeGrafter"/>
</dbReference>
<dbReference type="InterPro" id="IPR002110">
    <property type="entry name" value="Ankyrin_rpt"/>
</dbReference>
<dbReference type="Gene3D" id="1.25.40.20">
    <property type="entry name" value="Ankyrin repeat-containing domain"/>
    <property type="match status" value="4"/>
</dbReference>
<evidence type="ECO:0000256" key="3">
    <source>
        <dbReference type="PROSITE-ProRule" id="PRU00023"/>
    </source>
</evidence>
<feature type="domain" description="Nephrocystin 3-like N-terminal" evidence="5">
    <location>
        <begin position="347"/>
        <end position="520"/>
    </location>
</feature>
<dbReference type="Pfam" id="PF24883">
    <property type="entry name" value="NPHP3_N"/>
    <property type="match status" value="1"/>
</dbReference>
<accession>A0A9P5H707</accession>
<feature type="repeat" description="ANK" evidence="3">
    <location>
        <begin position="1515"/>
        <end position="1544"/>
    </location>
</feature>
<organism evidence="6 7">
    <name type="scientific">Cylindrodendrum hubeiense</name>
    <dbReference type="NCBI Taxonomy" id="595255"/>
    <lineage>
        <taxon>Eukaryota</taxon>
        <taxon>Fungi</taxon>
        <taxon>Dikarya</taxon>
        <taxon>Ascomycota</taxon>
        <taxon>Pezizomycotina</taxon>
        <taxon>Sordariomycetes</taxon>
        <taxon>Hypocreomycetidae</taxon>
        <taxon>Hypocreales</taxon>
        <taxon>Nectriaceae</taxon>
        <taxon>Cylindrodendrum</taxon>
    </lineage>
</organism>
<feature type="repeat" description="ANK" evidence="3">
    <location>
        <begin position="978"/>
        <end position="1002"/>
    </location>
</feature>
<comment type="caution">
    <text evidence="6">The sequence shown here is derived from an EMBL/GenBank/DDBJ whole genome shotgun (WGS) entry which is preliminary data.</text>
</comment>
<dbReference type="PANTHER" id="PTHR24198">
    <property type="entry name" value="ANKYRIN REPEAT AND PROTEIN KINASE DOMAIN-CONTAINING PROTEIN"/>
    <property type="match status" value="1"/>
</dbReference>
<dbReference type="Pfam" id="PF12796">
    <property type="entry name" value="Ank_2"/>
    <property type="match status" value="6"/>
</dbReference>
<dbReference type="Proteomes" id="UP000722485">
    <property type="component" value="Unassembled WGS sequence"/>
</dbReference>
<evidence type="ECO:0000256" key="4">
    <source>
        <dbReference type="SAM" id="MobiDB-lite"/>
    </source>
</evidence>
<feature type="repeat" description="ANK" evidence="3">
    <location>
        <begin position="1405"/>
        <end position="1437"/>
    </location>
</feature>
<feature type="compositionally biased region" description="Acidic residues" evidence="4">
    <location>
        <begin position="1822"/>
        <end position="1847"/>
    </location>
</feature>
<feature type="compositionally biased region" description="Acidic residues" evidence="4">
    <location>
        <begin position="1697"/>
        <end position="1709"/>
    </location>
</feature>
<feature type="compositionally biased region" description="Polar residues" evidence="4">
    <location>
        <begin position="1740"/>
        <end position="1751"/>
    </location>
</feature>
<evidence type="ECO:0000256" key="2">
    <source>
        <dbReference type="ARBA" id="ARBA00023043"/>
    </source>
</evidence>
<dbReference type="PANTHER" id="PTHR24198:SF165">
    <property type="entry name" value="ANKYRIN REPEAT-CONTAINING PROTEIN-RELATED"/>
    <property type="match status" value="1"/>
</dbReference>
<dbReference type="InterPro" id="IPR036770">
    <property type="entry name" value="Ankyrin_rpt-contain_sf"/>
</dbReference>
<feature type="compositionally biased region" description="Acidic residues" evidence="4">
    <location>
        <begin position="1857"/>
        <end position="1867"/>
    </location>
</feature>
<reference evidence="6" key="1">
    <citation type="submission" date="2020-03" db="EMBL/GenBank/DDBJ databases">
        <title>Draft Genome Sequence of Cylindrodendrum hubeiense.</title>
        <authorList>
            <person name="Buettner E."/>
            <person name="Kellner H."/>
        </authorList>
    </citation>
    <scope>NUCLEOTIDE SEQUENCE</scope>
    <source>
        <strain evidence="6">IHI 201604</strain>
    </source>
</reference>
<feature type="repeat" description="ANK" evidence="3">
    <location>
        <begin position="1272"/>
        <end position="1304"/>
    </location>
</feature>
<feature type="compositionally biased region" description="Basic and acidic residues" evidence="4">
    <location>
        <begin position="1882"/>
        <end position="1894"/>
    </location>
</feature>
<dbReference type="SMART" id="SM00248">
    <property type="entry name" value="ANK"/>
    <property type="match status" value="19"/>
</dbReference>
<feature type="repeat" description="ANK" evidence="3">
    <location>
        <begin position="1207"/>
        <end position="1239"/>
    </location>
</feature>
<feature type="repeat" description="ANK" evidence="3">
    <location>
        <begin position="1305"/>
        <end position="1337"/>
    </location>
</feature>
<dbReference type="Gene3D" id="3.40.50.1820">
    <property type="entry name" value="alpha/beta hydrolase"/>
    <property type="match status" value="1"/>
</dbReference>
<dbReference type="PRINTS" id="PR01415">
    <property type="entry name" value="ANKYRIN"/>
</dbReference>
<dbReference type="OrthoDB" id="427518at2759"/>
<evidence type="ECO:0000313" key="7">
    <source>
        <dbReference type="Proteomes" id="UP000722485"/>
    </source>
</evidence>
<proteinExistence type="predicted"/>
<feature type="repeat" description="ANK" evidence="3">
    <location>
        <begin position="1372"/>
        <end position="1404"/>
    </location>
</feature>
<feature type="compositionally biased region" description="Basic and acidic residues" evidence="4">
    <location>
        <begin position="1780"/>
        <end position="1789"/>
    </location>
</feature>
<dbReference type="SUPFAM" id="SSF53474">
    <property type="entry name" value="alpha/beta-Hydrolases"/>
    <property type="match status" value="1"/>
</dbReference>
<gene>
    <name evidence="6" type="ORF">G7Z17_g8120</name>
</gene>
<feature type="repeat" description="ANK" evidence="3">
    <location>
        <begin position="1241"/>
        <end position="1269"/>
    </location>
</feature>
<dbReference type="InterPro" id="IPR029058">
    <property type="entry name" value="AB_hydrolase_fold"/>
</dbReference>
<sequence length="1894" mass="208253">MAISYTGLKVLVPSPDQSGQAEEATEREINIDIIAVPGLGADPARSFGSKTPGGFNWLTDEKDGIRYDIPTARVLLYHYDSRWMGKDAKPQTLLNVANLLLDSLVETRKDSKRPLIFLGHSMGGLVVAKALTLAAARPGNIEYMRISECFAGGIFFGTPFRGSSTVAKAMIMATLLETVNMAIPTQMLKFLEPGHDSLDELRNDFVDYACNRQKAKLMCFYEEQETNFIKEKFPYWVWKGFNVGPKEMIVTEASARLDGVDALGLSCNHRELNRFEGIKDDDGRYRYVRHHLKNIAKSSRTLVKAQLKASRQSAVDDSTFQGLYKSLNVVDIQRKRRNIESLGGDSNWILKEDKFQQWSKNVDMSQALQYPYLWVSGYEGLGKSKAAATSIGELEKLEANNEMTGTNNVIVAYFFCDSTPDCSTAESVLMSLIWQLIVKRRSLAQYVKTFAAQTPTNTRGAGHDAEGQFRFSKLWKGLTEMLRDPSVQEVYFVINNLHHLSDDHPSTAKFMEAINAMITEPSVVEDPIMTKARWMFLSRDNPSIRDVLDEGNVPGALRIDMNDTSKSKLRLDYLRSFTREKVQSLAISKNYSLALQYFVFSSLEKKAQSTTLWVEVVCRLLEGLPADFIVVRKTLELLPDDVEKLIHRTWSEELNAHREDIEITKEILRTLIISYEDPTLDELCMLVGFRMGIDFNDSEDQTTNIQKRIKACGPLVKIYGADSFDDEPRVSFIHELARDALLKPGLKRLIGLAGEDDDKTEVKWQHGIVGLRCFSYVLEQFGSTDSDLIMWEEPETTEKSHDEAEIDDLFPEVEIIHENDDDYITYALEYGLKYPLKYWLKHGYEATSDFFETLNIENEFWSLESPTRRRWWGSFTKMEDFEELTNMTALHTAAFFGLLPLADALMANGHEAEIRILDSWNRQPLHWAAAGGYTRVRETFLKTEVEADINSDGEKSYVRVCEKLLKAGADINNGRETKMLTPLHVAASCGRLEIVRFLIEYGRQESKGVDINAVADGIGTPLALAISQRQTKAASLLLEYEANTTLAADDSEPPVAIAVLGGHEDLVKKLLQKEKEPNLTSVKYGTALAAAASTGNVNVFNMLFELDKDPDSCQLALKAAASSGFPDVVEVILESSTELECDMAIGEAARFGHDHIVKTLWNHRGDNVLSVEGVDNALYMATDEQHESTVDLLLEQCGANANAVGEAYGNALTAAASDGSMEIMKTLIKHGADIDTPEGYPLQAAAQNGHADIVELLLNHGAKVNAFSSHINSGTALQEACVVGDVDVARILLKRDANPDLGSGDFTNPLTAATSQGYSELVKLLLEAGANPNVSGGSDGSTPLINAAMALPSESLDLLIRHRAVVDQKDPDGDTALIISALVDDHDCVKLLLDRGADTNLGGKHYGSALHAAASNGSTATCQLLLERGADPNIHGGPFNTVLQAAAASGNPDCLKVILDQDDEIDIDTQGGDHSTAVHAAAVQNNDVSLRQLLAREPDLNIFPPPRGPGGKIGTPLQAAAFAGCNRNARLLLEAGADPNVVSGKHGTALQAAALKCDLELCEALLEKGARVDGWHGKYGSPLVACVARGDDEADEDRHGVLNLLLQQEGIQPQAYRAALEMALKLQRKEDFKLILTSMTAKAKAAKGAKSQKFPNIKQMLVRFKKIQHNCGINSHDDENSDFGEDVIYQYQDIYSEDEEEYEDSEIDEESKSTAPTSLADTIRAAAGTQRDKNEEPDTTRSLQRSATSRSIGAEPSGDTAPTSPYDDSYNQNRGQSFTGDRDNDKQQNPEELPSESMGVSEEETKIEDGDQVEGMGQEDNPSAEDGETAEYNDGAEEGGDAEDDVTVGDSGNAGDGENEEGGESAEYDNSGEYGNDGDDSWGERRKNGEEDEE</sequence>
<dbReference type="InterPro" id="IPR056884">
    <property type="entry name" value="NPHP3-like_N"/>
</dbReference>
<keyword evidence="7" id="KW-1185">Reference proteome</keyword>
<evidence type="ECO:0000259" key="5">
    <source>
        <dbReference type="Pfam" id="PF24883"/>
    </source>
</evidence>
<feature type="compositionally biased region" description="Basic and acidic residues" evidence="4">
    <location>
        <begin position="1730"/>
        <end position="1739"/>
    </location>
</feature>
<feature type="compositionally biased region" description="Polar residues" evidence="4">
    <location>
        <begin position="1769"/>
        <end position="1779"/>
    </location>
</feature>
<dbReference type="PROSITE" id="PS50088">
    <property type="entry name" value="ANK_REPEAT"/>
    <property type="match status" value="8"/>
</dbReference>
<dbReference type="PROSITE" id="PS50297">
    <property type="entry name" value="ANK_REP_REGION"/>
    <property type="match status" value="5"/>
</dbReference>
<keyword evidence="1" id="KW-0677">Repeat</keyword>
<evidence type="ECO:0000313" key="6">
    <source>
        <dbReference type="EMBL" id="KAF7546869.1"/>
    </source>
</evidence>
<keyword evidence="2 3" id="KW-0040">ANK repeat</keyword>
<name>A0A9P5H707_9HYPO</name>
<dbReference type="EMBL" id="JAANBB010000196">
    <property type="protein sequence ID" value="KAF7546869.1"/>
    <property type="molecule type" value="Genomic_DNA"/>
</dbReference>
<protein>
    <recommendedName>
        <fullName evidence="5">Nephrocystin 3-like N-terminal domain-containing protein</fullName>
    </recommendedName>
</protein>
<feature type="region of interest" description="Disordered" evidence="4">
    <location>
        <begin position="1697"/>
        <end position="1894"/>
    </location>
</feature>
<evidence type="ECO:0000256" key="1">
    <source>
        <dbReference type="ARBA" id="ARBA00022737"/>
    </source>
</evidence>